<reference evidence="1 2" key="1">
    <citation type="submission" date="2016-04" db="EMBL/GenBank/DDBJ databases">
        <title>Genome analyses suggest a sexual origin of heterokaryosis in a supposedly ancient asexual fungus.</title>
        <authorList>
            <person name="Ropars J."/>
            <person name="Sedzielewska K."/>
            <person name="Noel J."/>
            <person name="Charron P."/>
            <person name="Farinelli L."/>
            <person name="Marton T."/>
            <person name="Kruger M."/>
            <person name="Pelin A."/>
            <person name="Brachmann A."/>
            <person name="Corradi N."/>
        </authorList>
    </citation>
    <scope>NUCLEOTIDE SEQUENCE [LARGE SCALE GENOMIC DNA]</scope>
    <source>
        <strain evidence="1 2">C2</strain>
    </source>
</reference>
<proteinExistence type="predicted"/>
<comment type="caution">
    <text evidence="1">The sequence shown here is derived from an EMBL/GenBank/DDBJ whole genome shotgun (WGS) entry which is preliminary data.</text>
</comment>
<gene>
    <name evidence="1" type="ORF">RhiirC2_725883</name>
</gene>
<dbReference type="OrthoDB" id="2358230at2759"/>
<accession>A0A2N1P1A4</accession>
<reference evidence="1 2" key="2">
    <citation type="submission" date="2017-10" db="EMBL/GenBank/DDBJ databases">
        <title>Extensive intraspecific genome diversity in a model arbuscular mycorrhizal fungus.</title>
        <authorList>
            <person name="Chen E.C.H."/>
            <person name="Morin E."/>
            <person name="Baudet D."/>
            <person name="Noel J."/>
            <person name="Ndikumana S."/>
            <person name="Charron P."/>
            <person name="St-Onge C."/>
            <person name="Giorgi J."/>
            <person name="Grigoriev I.V."/>
            <person name="Roux C."/>
            <person name="Martin F.M."/>
            <person name="Corradi N."/>
        </authorList>
    </citation>
    <scope>NUCLEOTIDE SEQUENCE [LARGE SCALE GENOMIC DNA]</scope>
    <source>
        <strain evidence="1 2">C2</strain>
    </source>
</reference>
<dbReference type="Proteomes" id="UP000233469">
    <property type="component" value="Unassembled WGS sequence"/>
</dbReference>
<organism evidence="1 2">
    <name type="scientific">Rhizophagus irregularis</name>
    <dbReference type="NCBI Taxonomy" id="588596"/>
    <lineage>
        <taxon>Eukaryota</taxon>
        <taxon>Fungi</taxon>
        <taxon>Fungi incertae sedis</taxon>
        <taxon>Mucoromycota</taxon>
        <taxon>Glomeromycotina</taxon>
        <taxon>Glomeromycetes</taxon>
        <taxon>Glomerales</taxon>
        <taxon>Glomeraceae</taxon>
        <taxon>Rhizophagus</taxon>
    </lineage>
</organism>
<name>A0A2N1P1A4_9GLOM</name>
<dbReference type="AlphaFoldDB" id="A0A2N1P1A4"/>
<dbReference type="VEuPathDB" id="FungiDB:FUN_012679"/>
<dbReference type="EMBL" id="LLXL01000027">
    <property type="protein sequence ID" value="PKK79944.1"/>
    <property type="molecule type" value="Genomic_DNA"/>
</dbReference>
<sequence length="95" mass="10793">MGYDEFLSVIAHQFSYQELLNRLGVSPTTINAARKYATFNGPGCRQIKKPIIILPLTCQNLSQSPINHVKISLNPPYTKEIEDQFEAFVSDKCKY</sequence>
<protein>
    <submittedName>
        <fullName evidence="1">Uncharacterized protein</fullName>
    </submittedName>
</protein>
<evidence type="ECO:0000313" key="1">
    <source>
        <dbReference type="EMBL" id="PKK79944.1"/>
    </source>
</evidence>
<evidence type="ECO:0000313" key="2">
    <source>
        <dbReference type="Proteomes" id="UP000233469"/>
    </source>
</evidence>